<keyword evidence="15" id="KW-0675">Receptor</keyword>
<dbReference type="InterPro" id="IPR012910">
    <property type="entry name" value="Plug_dom"/>
</dbReference>
<comment type="caution">
    <text evidence="15">The sequence shown here is derived from an EMBL/GenBank/DDBJ whole genome shotgun (WGS) entry which is preliminary data.</text>
</comment>
<evidence type="ECO:0000256" key="8">
    <source>
        <dbReference type="ARBA" id="ARBA00023077"/>
    </source>
</evidence>
<keyword evidence="8 12" id="KW-0798">TonB box</keyword>
<evidence type="ECO:0000259" key="14">
    <source>
        <dbReference type="Pfam" id="PF07715"/>
    </source>
</evidence>
<keyword evidence="3 11" id="KW-1134">Transmembrane beta strand</keyword>
<dbReference type="SUPFAM" id="SSF56935">
    <property type="entry name" value="Porins"/>
    <property type="match status" value="1"/>
</dbReference>
<reference evidence="15 16" key="1">
    <citation type="submission" date="2019-12" db="EMBL/GenBank/DDBJ databases">
        <title>Genomic-based taxomic classification of the family Erythrobacteraceae.</title>
        <authorList>
            <person name="Xu L."/>
        </authorList>
    </citation>
    <scope>NUCLEOTIDE SEQUENCE [LARGE SCALE GENOMIC DNA]</scope>
    <source>
        <strain evidence="15 16">JCM 17468</strain>
    </source>
</reference>
<sequence>MVLAQTTNAAPADDQDMAEPLDSGLIIVTANRTRSVADETPVALSAISGEALQEQGITNPTQLEKAAPNLSIVRDNGLQITIRGVTSDDDSEKGDPSAGFLVNDIYIARPQAQEVSFFDVERVEVLRGPQGTLYGRNTTAGLINVLSRRPVMDEFSGTASLTYESYDHIVASGAVNIPVADILAIRVAGNLDRRDSYIINGTSDGYEYDPFKNNLSGRVSLRFEPAPDVRIDVIGDYSDIGGRTINAVPLANFFSGIVPGTRPTYLDPDAKAARTNTFRQGQEPIRDITDRGVTGQFEWSPGDFTLTYLGSYREFPNSLQTTLVGGRVPATLSGEQSQQSHELRLAYSDGDRFAAQFGGYFFSEESFVRLTLLNPQVLGLPAFATNYEFVQGPTKAKNKSVFGQASYEIIDDLTATLGARYSYDDKSRIGETAFDTNPAVMIPGNRIVLQVNDAAASFDKVTWRVGLDYASPIGLLYSYVATGYKAGGFNDGCEIGTQPGCRFTADALYYEPETLTAYELGFKLANADRSLRLNGALFHYDYSNLQLSQTSNICGAPCQLTRNAALAKIDGIELEGVFVPMAGLRLEAGVNLLDARYDDFQPAPGVDFSGRSLSRSPDLSGYVGASYTIAVGADGGLEASVRTQFSSEYDLTDLERLIEFYQPGYTKTDITLTYRNDANGLTVSAFARNLENEITLTSADSGIAIPFGSATFADPRTFGVRVGVDF</sequence>
<evidence type="ECO:0000256" key="1">
    <source>
        <dbReference type="ARBA" id="ARBA00004571"/>
    </source>
</evidence>
<dbReference type="InterPro" id="IPR039426">
    <property type="entry name" value="TonB-dep_rcpt-like"/>
</dbReference>
<dbReference type="EMBL" id="WTYD01000001">
    <property type="protein sequence ID" value="MXO54143.1"/>
    <property type="molecule type" value="Genomic_DNA"/>
</dbReference>
<evidence type="ECO:0000256" key="3">
    <source>
        <dbReference type="ARBA" id="ARBA00022452"/>
    </source>
</evidence>
<keyword evidence="4" id="KW-0410">Iron transport</keyword>
<dbReference type="GO" id="GO:0009279">
    <property type="term" value="C:cell outer membrane"/>
    <property type="evidence" value="ECO:0007669"/>
    <property type="project" value="UniProtKB-SubCell"/>
</dbReference>
<evidence type="ECO:0000256" key="7">
    <source>
        <dbReference type="ARBA" id="ARBA00023065"/>
    </source>
</evidence>
<evidence type="ECO:0000313" key="16">
    <source>
        <dbReference type="Proteomes" id="UP000430272"/>
    </source>
</evidence>
<gene>
    <name evidence="15" type="ORF">GRI47_09015</name>
</gene>
<feature type="domain" description="TonB-dependent receptor plug" evidence="14">
    <location>
        <begin position="38"/>
        <end position="141"/>
    </location>
</feature>
<accession>A0A844YA64</accession>
<evidence type="ECO:0000256" key="5">
    <source>
        <dbReference type="ARBA" id="ARBA00022692"/>
    </source>
</evidence>
<dbReference type="OrthoDB" id="7192131at2"/>
<keyword evidence="2 11" id="KW-0813">Transport</keyword>
<evidence type="ECO:0000259" key="13">
    <source>
        <dbReference type="Pfam" id="PF00593"/>
    </source>
</evidence>
<dbReference type="Gene3D" id="2.40.170.20">
    <property type="entry name" value="TonB-dependent receptor, beta-barrel domain"/>
    <property type="match status" value="1"/>
</dbReference>
<dbReference type="PANTHER" id="PTHR32552">
    <property type="entry name" value="FERRICHROME IRON RECEPTOR-RELATED"/>
    <property type="match status" value="1"/>
</dbReference>
<keyword evidence="16" id="KW-1185">Reference proteome</keyword>
<proteinExistence type="inferred from homology"/>
<evidence type="ECO:0000256" key="4">
    <source>
        <dbReference type="ARBA" id="ARBA00022496"/>
    </source>
</evidence>
<dbReference type="Pfam" id="PF00593">
    <property type="entry name" value="TonB_dep_Rec_b-barrel"/>
    <property type="match status" value="1"/>
</dbReference>
<evidence type="ECO:0000256" key="2">
    <source>
        <dbReference type="ARBA" id="ARBA00022448"/>
    </source>
</evidence>
<dbReference type="AlphaFoldDB" id="A0A844YA64"/>
<evidence type="ECO:0000256" key="12">
    <source>
        <dbReference type="RuleBase" id="RU003357"/>
    </source>
</evidence>
<dbReference type="Proteomes" id="UP000430272">
    <property type="component" value="Unassembled WGS sequence"/>
</dbReference>
<keyword evidence="5 11" id="KW-0812">Transmembrane</keyword>
<dbReference type="InterPro" id="IPR036942">
    <property type="entry name" value="Beta-barrel_TonB_sf"/>
</dbReference>
<comment type="subcellular location">
    <subcellularLocation>
        <location evidence="1 11">Cell outer membrane</location>
        <topology evidence="1 11">Multi-pass membrane protein</topology>
    </subcellularLocation>
</comment>
<evidence type="ECO:0000256" key="10">
    <source>
        <dbReference type="ARBA" id="ARBA00023237"/>
    </source>
</evidence>
<keyword evidence="7" id="KW-0406">Ion transport</keyword>
<dbReference type="CDD" id="cd01347">
    <property type="entry name" value="ligand_gated_channel"/>
    <property type="match status" value="1"/>
</dbReference>
<keyword evidence="6" id="KW-0408">Iron</keyword>
<evidence type="ECO:0000313" key="15">
    <source>
        <dbReference type="EMBL" id="MXO54143.1"/>
    </source>
</evidence>
<organism evidence="15 16">
    <name type="scientific">Qipengyuania pelagi</name>
    <dbReference type="NCBI Taxonomy" id="994320"/>
    <lineage>
        <taxon>Bacteria</taxon>
        <taxon>Pseudomonadati</taxon>
        <taxon>Pseudomonadota</taxon>
        <taxon>Alphaproteobacteria</taxon>
        <taxon>Sphingomonadales</taxon>
        <taxon>Erythrobacteraceae</taxon>
        <taxon>Qipengyuania</taxon>
    </lineage>
</organism>
<evidence type="ECO:0000256" key="11">
    <source>
        <dbReference type="PROSITE-ProRule" id="PRU01360"/>
    </source>
</evidence>
<dbReference type="PANTHER" id="PTHR32552:SF81">
    <property type="entry name" value="TONB-DEPENDENT OUTER MEMBRANE RECEPTOR"/>
    <property type="match status" value="1"/>
</dbReference>
<evidence type="ECO:0000256" key="9">
    <source>
        <dbReference type="ARBA" id="ARBA00023136"/>
    </source>
</evidence>
<dbReference type="Pfam" id="PF07715">
    <property type="entry name" value="Plug"/>
    <property type="match status" value="1"/>
</dbReference>
<keyword evidence="10 11" id="KW-0998">Cell outer membrane</keyword>
<name>A0A844YA64_9SPHN</name>
<comment type="similarity">
    <text evidence="11 12">Belongs to the TonB-dependent receptor family.</text>
</comment>
<dbReference type="PROSITE" id="PS52016">
    <property type="entry name" value="TONB_DEPENDENT_REC_3"/>
    <property type="match status" value="1"/>
</dbReference>
<protein>
    <submittedName>
        <fullName evidence="15">TonB-dependent receptor</fullName>
    </submittedName>
</protein>
<dbReference type="InterPro" id="IPR000531">
    <property type="entry name" value="Beta-barrel_TonB"/>
</dbReference>
<evidence type="ECO:0000256" key="6">
    <source>
        <dbReference type="ARBA" id="ARBA00023004"/>
    </source>
</evidence>
<keyword evidence="9 11" id="KW-0472">Membrane</keyword>
<feature type="domain" description="TonB-dependent receptor-like beta-barrel" evidence="13">
    <location>
        <begin position="250"/>
        <end position="690"/>
    </location>
</feature>
<dbReference type="GO" id="GO:0006826">
    <property type="term" value="P:iron ion transport"/>
    <property type="evidence" value="ECO:0007669"/>
    <property type="project" value="UniProtKB-KW"/>
</dbReference>